<keyword evidence="1" id="KW-0472">Membrane</keyword>
<accession>A0ABW7EQG6</accession>
<keyword evidence="3" id="KW-1185">Reference proteome</keyword>
<organism evidence="2 3">
    <name type="scientific">Pelomonas dachongensis</name>
    <dbReference type="NCBI Taxonomy" id="3299029"/>
    <lineage>
        <taxon>Bacteria</taxon>
        <taxon>Pseudomonadati</taxon>
        <taxon>Pseudomonadota</taxon>
        <taxon>Betaproteobacteria</taxon>
        <taxon>Burkholderiales</taxon>
        <taxon>Sphaerotilaceae</taxon>
        <taxon>Roseateles</taxon>
    </lineage>
</organism>
<keyword evidence="1" id="KW-1133">Transmembrane helix</keyword>
<dbReference type="SUPFAM" id="SSF48452">
    <property type="entry name" value="TPR-like"/>
    <property type="match status" value="1"/>
</dbReference>
<dbReference type="EMBL" id="JBIGHY010000003">
    <property type="protein sequence ID" value="MFG6414515.1"/>
    <property type="molecule type" value="Genomic_DNA"/>
</dbReference>
<protein>
    <submittedName>
        <fullName evidence="2">FimV family protein</fullName>
    </submittedName>
</protein>
<dbReference type="Gene3D" id="1.25.40.10">
    <property type="entry name" value="Tetratricopeptide repeat domain"/>
    <property type="match status" value="1"/>
</dbReference>
<name>A0ABW7EQG6_9BURK</name>
<dbReference type="Pfam" id="PF13428">
    <property type="entry name" value="TPR_14"/>
    <property type="match status" value="1"/>
</dbReference>
<evidence type="ECO:0000313" key="3">
    <source>
        <dbReference type="Proteomes" id="UP001606300"/>
    </source>
</evidence>
<comment type="caution">
    <text evidence="2">The sequence shown here is derived from an EMBL/GenBank/DDBJ whole genome shotgun (WGS) entry which is preliminary data.</text>
</comment>
<dbReference type="InterPro" id="IPR011990">
    <property type="entry name" value="TPR-like_helical_dom_sf"/>
</dbReference>
<evidence type="ECO:0000313" key="2">
    <source>
        <dbReference type="EMBL" id="MFG6414515.1"/>
    </source>
</evidence>
<proteinExistence type="predicted"/>
<reference evidence="2 3" key="1">
    <citation type="submission" date="2024-09" db="EMBL/GenBank/DDBJ databases">
        <title>Novel species of the genus Pelomonas and Roseateles isolated from streams.</title>
        <authorList>
            <person name="Lu H."/>
        </authorList>
    </citation>
    <scope>NUCLEOTIDE SEQUENCE [LARGE SCALE GENOMIC DNA]</scope>
    <source>
        <strain evidence="2 3">DC23W</strain>
    </source>
</reference>
<evidence type="ECO:0000256" key="1">
    <source>
        <dbReference type="SAM" id="Phobius"/>
    </source>
</evidence>
<sequence>MTSLDPLSEAEVYAAYGRTAQAIAMLRQALQAQPEREDIRQRLQALELQAEKPHRLTWALVLAAWVVVALIFAVLRS</sequence>
<gene>
    <name evidence="2" type="ORF">ACG02S_11475</name>
</gene>
<dbReference type="RefSeq" id="WP_394470587.1">
    <property type="nucleotide sequence ID" value="NZ_JBIGHY010000003.1"/>
</dbReference>
<dbReference type="Proteomes" id="UP001606300">
    <property type="component" value="Unassembled WGS sequence"/>
</dbReference>
<feature type="transmembrane region" description="Helical" evidence="1">
    <location>
        <begin position="56"/>
        <end position="75"/>
    </location>
</feature>
<keyword evidence="1" id="KW-0812">Transmembrane</keyword>